<gene>
    <name evidence="2" type="ORF">TPAC0785_LOCUS454</name>
</gene>
<protein>
    <submittedName>
        <fullName evidence="2">Uncharacterized protein</fullName>
    </submittedName>
</protein>
<sequence>MSFLKLNPKFNHFFVNELSVVSNESIPSAFFFDPTMMCSSPTKNETTPLVGPSWYLRRSSSISVLSDDALDLFPATDEEEAELREVESYIEMLAWLEFMEETHMLYPSFSQHQKCLPEVRKDPVIPCPSSGRRVKLHHASSNSDINVREVIRGLGLPSISPYNFKGMQTYGGNEKGGRKKRMGKQTRQRESKNRIYKPVK</sequence>
<dbReference type="EMBL" id="HBHE01000734">
    <property type="protein sequence ID" value="CAD9652904.1"/>
    <property type="molecule type" value="Transcribed_RNA"/>
</dbReference>
<accession>A0A7S2VWB0</accession>
<dbReference type="AlphaFoldDB" id="A0A7S2VWB0"/>
<proteinExistence type="predicted"/>
<name>A0A7S2VWB0_9STRA</name>
<organism evidence="2">
    <name type="scientific">Triparma pacifica</name>
    <dbReference type="NCBI Taxonomy" id="91992"/>
    <lineage>
        <taxon>Eukaryota</taxon>
        <taxon>Sar</taxon>
        <taxon>Stramenopiles</taxon>
        <taxon>Ochrophyta</taxon>
        <taxon>Bolidophyceae</taxon>
        <taxon>Parmales</taxon>
        <taxon>Triparmaceae</taxon>
        <taxon>Triparma</taxon>
    </lineage>
</organism>
<reference evidence="2" key="1">
    <citation type="submission" date="2021-01" db="EMBL/GenBank/DDBJ databases">
        <authorList>
            <person name="Corre E."/>
            <person name="Pelletier E."/>
            <person name="Niang G."/>
            <person name="Scheremetjew M."/>
            <person name="Finn R."/>
            <person name="Kale V."/>
            <person name="Holt S."/>
            <person name="Cochrane G."/>
            <person name="Meng A."/>
            <person name="Brown T."/>
            <person name="Cohen L."/>
        </authorList>
    </citation>
    <scope>NUCLEOTIDE SEQUENCE</scope>
    <source>
        <strain evidence="2">CCMP 1866</strain>
    </source>
</reference>
<feature type="compositionally biased region" description="Basic residues" evidence="1">
    <location>
        <begin position="177"/>
        <end position="186"/>
    </location>
</feature>
<evidence type="ECO:0000313" key="2">
    <source>
        <dbReference type="EMBL" id="CAD9652904.1"/>
    </source>
</evidence>
<feature type="region of interest" description="Disordered" evidence="1">
    <location>
        <begin position="168"/>
        <end position="200"/>
    </location>
</feature>
<evidence type="ECO:0000256" key="1">
    <source>
        <dbReference type="SAM" id="MobiDB-lite"/>
    </source>
</evidence>